<dbReference type="SUPFAM" id="SSF143456">
    <property type="entry name" value="VC0467-like"/>
    <property type="match status" value="1"/>
</dbReference>
<evidence type="ECO:0000313" key="6">
    <source>
        <dbReference type="Proteomes" id="UP000516656"/>
    </source>
</evidence>
<gene>
    <name evidence="4" type="ORF">IC627_02340</name>
    <name evidence="3" type="ORF">PDPUS_1_02781</name>
</gene>
<evidence type="ECO:0000313" key="3">
    <source>
        <dbReference type="EMBL" id="BAX54155.1"/>
    </source>
</evidence>
<reference evidence="3" key="1">
    <citation type="journal article" date="2017" name="Genome Announc.">
        <title>Whole-Genome Sequence of Photobacterium damselae subsp. piscicida Strain 91-197, Isolated from Hybrid Striped Bass (Morone sp.) in the United States.</title>
        <authorList>
            <person name="Teru Y."/>
            <person name="Hikima J."/>
            <person name="Kono T."/>
            <person name="Sakai M."/>
            <person name="Takano T."/>
            <person name="Hawke J.P."/>
            <person name="Takeyama H."/>
            <person name="Aoki T."/>
        </authorList>
    </citation>
    <scope>NUCLEOTIDE SEQUENCE</scope>
    <source>
        <strain evidence="3">91-197</strain>
    </source>
</reference>
<dbReference type="Proteomes" id="UP000516656">
    <property type="component" value="Chromosome 1"/>
</dbReference>
<dbReference type="GO" id="GO:0005829">
    <property type="term" value="C:cytosol"/>
    <property type="evidence" value="ECO:0007669"/>
    <property type="project" value="TreeGrafter"/>
</dbReference>
<dbReference type="PANTHER" id="PTHR30327:SF1">
    <property type="entry name" value="UPF0301 PROTEIN YQGE"/>
    <property type="match status" value="1"/>
</dbReference>
<dbReference type="Pfam" id="PF02622">
    <property type="entry name" value="DUF179"/>
    <property type="match status" value="1"/>
</dbReference>
<dbReference type="Gene3D" id="3.40.1740.10">
    <property type="entry name" value="VC0467-like"/>
    <property type="match status" value="1"/>
</dbReference>
<dbReference type="AlphaFoldDB" id="A0A1Q9H2X8"/>
<accession>A0A1Q9H2X8</accession>
<sequence length="187" mass="20568">MNLTNHFLIAMPSLQQTLFEKTVIYICEHNEDGAMGVIINQPIDVSIAEMFEKIEVEPSYLITQPSKLTAQVLNGGPVSEDRGFVLHSGHHNYTSSILITDQLALTTSLDVLSELGSSQGPQQFLVALGYAGWDAGQLEQELAENSWLTVEADPEIIFNTPLNQRWQHAISKMGFTATQLSTDVGHA</sequence>
<organism evidence="3 5">
    <name type="scientific">Photobacterium damsela subsp. piscicida</name>
    <name type="common">Pasteurella piscicida</name>
    <dbReference type="NCBI Taxonomy" id="38294"/>
    <lineage>
        <taxon>Bacteria</taxon>
        <taxon>Pseudomonadati</taxon>
        <taxon>Pseudomonadota</taxon>
        <taxon>Gammaproteobacteria</taxon>
        <taxon>Vibrionales</taxon>
        <taxon>Vibrionaceae</taxon>
        <taxon>Photobacterium</taxon>
    </lineage>
</organism>
<comment type="similarity">
    <text evidence="1 2">Belongs to the UPF0301 (AlgH) family.</text>
</comment>
<evidence type="ECO:0000313" key="4">
    <source>
        <dbReference type="EMBL" id="QOD56924.1"/>
    </source>
</evidence>
<dbReference type="HAMAP" id="MF_00758">
    <property type="entry name" value="UPF0301"/>
    <property type="match status" value="1"/>
</dbReference>
<dbReference type="PANTHER" id="PTHR30327">
    <property type="entry name" value="UNCHARACTERIZED PROTEIN YQGE"/>
    <property type="match status" value="1"/>
</dbReference>
<reference evidence="5" key="2">
    <citation type="submission" date="2017-05" db="EMBL/GenBank/DDBJ databases">
        <title>Whole genome sequence of fish pathogenic bacteria, Photobacterium damselae subsp. piscicida, strain 91-197, isolated from hybrid striped bass (Morone sp.) in USA.</title>
        <authorList>
            <person name="Teru Y."/>
            <person name="Hikima J."/>
            <person name="Kono T."/>
            <person name="Sakai M."/>
            <person name="Takano T."/>
            <person name="Hawke J.P."/>
            <person name="Takeyama H."/>
            <person name="Aoki T."/>
        </authorList>
    </citation>
    <scope>NUCLEOTIDE SEQUENCE [LARGE SCALE GENOMIC DNA]</scope>
    <source>
        <strain evidence="5">91-197</strain>
    </source>
</reference>
<protein>
    <recommendedName>
        <fullName evidence="2">UPF0301 protein IC627_02340</fullName>
    </recommendedName>
</protein>
<dbReference type="EMBL" id="CP061854">
    <property type="protein sequence ID" value="QOD56924.1"/>
    <property type="molecule type" value="Genomic_DNA"/>
</dbReference>
<dbReference type="InterPro" id="IPR003774">
    <property type="entry name" value="AlgH-like"/>
</dbReference>
<evidence type="ECO:0000256" key="2">
    <source>
        <dbReference type="HAMAP-Rule" id="MF_00758"/>
    </source>
</evidence>
<evidence type="ECO:0000313" key="5">
    <source>
        <dbReference type="Proteomes" id="UP000218676"/>
    </source>
</evidence>
<dbReference type="EMBL" id="AP018045">
    <property type="protein sequence ID" value="BAX54155.1"/>
    <property type="molecule type" value="Genomic_DNA"/>
</dbReference>
<reference evidence="4 6" key="3">
    <citation type="submission" date="2020-09" db="EMBL/GenBank/DDBJ databases">
        <title>Complete, closed and curated genome sequences of Photobacterium damselae subsp. piscicida isolates from Australia indicate localised evolution and additional plasmid-borne pathogenicity mechanisms.</title>
        <authorList>
            <person name="Baseggio L."/>
            <person name="Silayeva O."/>
            <person name="Buller N."/>
            <person name="Landos M."/>
            <person name="Engelstaedter J."/>
            <person name="Barnes A.C."/>
        </authorList>
    </citation>
    <scope>NUCLEOTIDE SEQUENCE [LARGE SCALE GENOMIC DNA]</scope>
    <source>
        <strain evidence="4 6">AS-16-0540-1</strain>
    </source>
</reference>
<dbReference type="NCBIfam" id="NF001266">
    <property type="entry name" value="PRK00228.1-1"/>
    <property type="match status" value="1"/>
</dbReference>
<name>A0A1Q9H2X8_PHODP</name>
<proteinExistence type="inferred from homology"/>
<dbReference type="Proteomes" id="UP000218676">
    <property type="component" value="Chromosome 1"/>
</dbReference>
<dbReference type="RefSeq" id="WP_044174430.1">
    <property type="nucleotide sequence ID" value="NZ_AP018045.1"/>
</dbReference>
<evidence type="ECO:0000256" key="1">
    <source>
        <dbReference type="ARBA" id="ARBA00009600"/>
    </source>
</evidence>